<keyword evidence="6 8" id="KW-1133">Transmembrane helix</keyword>
<dbReference type="InterPro" id="IPR051789">
    <property type="entry name" value="Bact_Polyamine_Transport"/>
</dbReference>
<evidence type="ECO:0000256" key="8">
    <source>
        <dbReference type="RuleBase" id="RU363032"/>
    </source>
</evidence>
<dbReference type="SUPFAM" id="SSF161098">
    <property type="entry name" value="MetI-like"/>
    <property type="match status" value="1"/>
</dbReference>
<dbReference type="STRING" id="1122240.GCA_000620105_02127"/>
<feature type="transmembrane region" description="Helical" evidence="8">
    <location>
        <begin position="108"/>
        <end position="133"/>
    </location>
</feature>
<feature type="transmembrane region" description="Helical" evidence="8">
    <location>
        <begin position="249"/>
        <end position="270"/>
    </location>
</feature>
<keyword evidence="7 8" id="KW-0472">Membrane</keyword>
<dbReference type="InterPro" id="IPR000515">
    <property type="entry name" value="MetI-like"/>
</dbReference>
<reference evidence="10 11" key="1">
    <citation type="submission" date="2018-04" db="EMBL/GenBank/DDBJ databases">
        <title>Denitrifier Microvirgula.</title>
        <authorList>
            <person name="Anderson E."/>
            <person name="Jang J."/>
            <person name="Ishii S."/>
        </authorList>
    </citation>
    <scope>NUCLEOTIDE SEQUENCE [LARGE SCALE GENOMIC DNA]</scope>
    <source>
        <strain evidence="10 11">BE2.4</strain>
    </source>
</reference>
<evidence type="ECO:0000256" key="3">
    <source>
        <dbReference type="ARBA" id="ARBA00022448"/>
    </source>
</evidence>
<dbReference type="InterPro" id="IPR035906">
    <property type="entry name" value="MetI-like_sf"/>
</dbReference>
<keyword evidence="4" id="KW-1003">Cell membrane</keyword>
<dbReference type="PANTHER" id="PTHR43848">
    <property type="entry name" value="PUTRESCINE TRANSPORT SYSTEM PERMEASE PROTEIN POTI"/>
    <property type="match status" value="1"/>
</dbReference>
<accession>A0A2S0PDF6</accession>
<name>A0A2S0PDF6_9NEIS</name>
<dbReference type="Pfam" id="PF00528">
    <property type="entry name" value="BPD_transp_1"/>
    <property type="match status" value="1"/>
</dbReference>
<feature type="domain" description="ABC transmembrane type-1" evidence="9">
    <location>
        <begin position="72"/>
        <end position="270"/>
    </location>
</feature>
<evidence type="ECO:0000313" key="11">
    <source>
        <dbReference type="Proteomes" id="UP000244173"/>
    </source>
</evidence>
<evidence type="ECO:0000256" key="6">
    <source>
        <dbReference type="ARBA" id="ARBA00022989"/>
    </source>
</evidence>
<dbReference type="KEGG" id="maer:DAI18_15565"/>
<evidence type="ECO:0000256" key="2">
    <source>
        <dbReference type="ARBA" id="ARBA00007069"/>
    </source>
</evidence>
<keyword evidence="5 8" id="KW-0812">Transmembrane</keyword>
<sequence>MRPGNWRAIVDNQKLPGFLKLCLILGYLFLYVPIISLIVYSFNDSKLVTVWGGFSVKWYGELLEDDELLSALWLSVKVALSSAFAAIILGTIAGFVMARFKRFRGSTLFAGMLTAPMVMPEVITGLSMLLLFISMQQVIGVPGERGMFTIWVGHTTLCMAYVSVVVRSRLVEMDRNIEDAAMDLGARPLKIFFVITLPLISQAIASGFLLSLTLSLDDLVTTAFLSGPGSTTLPQVIFSRVRLGLNPEINALGAITVLVVGTLVIVSNYLMLSSQRKKEKAIADAFRQAGDEEKSKLVGGLPAAGQA</sequence>
<dbReference type="OrthoDB" id="9782004at2"/>
<keyword evidence="3 8" id="KW-0813">Transport</keyword>
<dbReference type="EMBL" id="CP028519">
    <property type="protein sequence ID" value="AVY95297.1"/>
    <property type="molecule type" value="Genomic_DNA"/>
</dbReference>
<keyword evidence="11" id="KW-1185">Reference proteome</keyword>
<organism evidence="10 11">
    <name type="scientific">Microvirgula aerodenitrificans</name>
    <dbReference type="NCBI Taxonomy" id="57480"/>
    <lineage>
        <taxon>Bacteria</taxon>
        <taxon>Pseudomonadati</taxon>
        <taxon>Pseudomonadota</taxon>
        <taxon>Betaproteobacteria</taxon>
        <taxon>Neisseriales</taxon>
        <taxon>Aquaspirillaceae</taxon>
        <taxon>Microvirgula</taxon>
    </lineage>
</organism>
<evidence type="ECO:0000256" key="7">
    <source>
        <dbReference type="ARBA" id="ARBA00023136"/>
    </source>
</evidence>
<evidence type="ECO:0000313" key="10">
    <source>
        <dbReference type="EMBL" id="AVY95297.1"/>
    </source>
</evidence>
<dbReference type="GO" id="GO:0005886">
    <property type="term" value="C:plasma membrane"/>
    <property type="evidence" value="ECO:0007669"/>
    <property type="project" value="UniProtKB-SubCell"/>
</dbReference>
<dbReference type="AlphaFoldDB" id="A0A2S0PDF6"/>
<comment type="subcellular location">
    <subcellularLocation>
        <location evidence="1 8">Cell membrane</location>
        <topology evidence="1 8">Multi-pass membrane protein</topology>
    </subcellularLocation>
</comment>
<feature type="transmembrane region" description="Helical" evidence="8">
    <location>
        <begin position="148"/>
        <end position="170"/>
    </location>
</feature>
<evidence type="ECO:0000256" key="5">
    <source>
        <dbReference type="ARBA" id="ARBA00022692"/>
    </source>
</evidence>
<dbReference type="CDD" id="cd06261">
    <property type="entry name" value="TM_PBP2"/>
    <property type="match status" value="1"/>
</dbReference>
<dbReference type="Gene3D" id="1.10.3720.10">
    <property type="entry name" value="MetI-like"/>
    <property type="match status" value="1"/>
</dbReference>
<dbReference type="Proteomes" id="UP000244173">
    <property type="component" value="Chromosome"/>
</dbReference>
<comment type="similarity">
    <text evidence="2">Belongs to the binding-protein-dependent transport system permease family. CysTW subfamily.</text>
</comment>
<feature type="transmembrane region" description="Helical" evidence="8">
    <location>
        <begin position="21"/>
        <end position="42"/>
    </location>
</feature>
<evidence type="ECO:0000256" key="1">
    <source>
        <dbReference type="ARBA" id="ARBA00004651"/>
    </source>
</evidence>
<feature type="transmembrane region" description="Helical" evidence="8">
    <location>
        <begin position="191"/>
        <end position="216"/>
    </location>
</feature>
<dbReference type="GO" id="GO:0055085">
    <property type="term" value="P:transmembrane transport"/>
    <property type="evidence" value="ECO:0007669"/>
    <property type="project" value="InterPro"/>
</dbReference>
<evidence type="ECO:0000259" key="9">
    <source>
        <dbReference type="PROSITE" id="PS50928"/>
    </source>
</evidence>
<gene>
    <name evidence="10" type="ORF">DAI18_15565</name>
</gene>
<dbReference type="PANTHER" id="PTHR43848:SF2">
    <property type="entry name" value="PUTRESCINE TRANSPORT SYSTEM PERMEASE PROTEIN POTI"/>
    <property type="match status" value="1"/>
</dbReference>
<protein>
    <submittedName>
        <fullName evidence="10">Putrescine ABC transporter permease PotI</fullName>
    </submittedName>
</protein>
<dbReference type="PROSITE" id="PS50928">
    <property type="entry name" value="ABC_TM1"/>
    <property type="match status" value="1"/>
</dbReference>
<proteinExistence type="inferred from homology"/>
<evidence type="ECO:0000256" key="4">
    <source>
        <dbReference type="ARBA" id="ARBA00022475"/>
    </source>
</evidence>
<feature type="transmembrane region" description="Helical" evidence="8">
    <location>
        <begin position="71"/>
        <end position="96"/>
    </location>
</feature>